<dbReference type="Proteomes" id="UP001054945">
    <property type="component" value="Unassembled WGS sequence"/>
</dbReference>
<dbReference type="AlphaFoldDB" id="A0AAV4MGM2"/>
<proteinExistence type="predicted"/>
<sequence length="122" mass="14043">MRFDAFHFSIRNRMLNNLSLTYFTNGKDTNGSTKQTLAMNSSLQQIFPSVLNSAFHFLSFRNCLVRVFVVLTNSFSFHGKMIKFRTLELGICQDFDVQGLCQTCRTLLFKSRPTNGDLAYHL</sequence>
<evidence type="ECO:0000313" key="1">
    <source>
        <dbReference type="EMBL" id="GIX71166.1"/>
    </source>
</evidence>
<organism evidence="1 2">
    <name type="scientific">Caerostris extrusa</name>
    <name type="common">Bark spider</name>
    <name type="synonym">Caerostris bankana</name>
    <dbReference type="NCBI Taxonomy" id="172846"/>
    <lineage>
        <taxon>Eukaryota</taxon>
        <taxon>Metazoa</taxon>
        <taxon>Ecdysozoa</taxon>
        <taxon>Arthropoda</taxon>
        <taxon>Chelicerata</taxon>
        <taxon>Arachnida</taxon>
        <taxon>Araneae</taxon>
        <taxon>Araneomorphae</taxon>
        <taxon>Entelegynae</taxon>
        <taxon>Araneoidea</taxon>
        <taxon>Araneidae</taxon>
        <taxon>Caerostris</taxon>
    </lineage>
</organism>
<name>A0AAV4MGM2_CAEEX</name>
<keyword evidence="2" id="KW-1185">Reference proteome</keyword>
<gene>
    <name evidence="1" type="ORF">CEXT_603771</name>
</gene>
<evidence type="ECO:0000313" key="2">
    <source>
        <dbReference type="Proteomes" id="UP001054945"/>
    </source>
</evidence>
<reference evidence="1 2" key="1">
    <citation type="submission" date="2021-06" db="EMBL/GenBank/DDBJ databases">
        <title>Caerostris extrusa draft genome.</title>
        <authorList>
            <person name="Kono N."/>
            <person name="Arakawa K."/>
        </authorList>
    </citation>
    <scope>NUCLEOTIDE SEQUENCE [LARGE SCALE GENOMIC DNA]</scope>
</reference>
<protein>
    <submittedName>
        <fullName evidence="1">Uncharacterized protein</fullName>
    </submittedName>
</protein>
<comment type="caution">
    <text evidence="1">The sequence shown here is derived from an EMBL/GenBank/DDBJ whole genome shotgun (WGS) entry which is preliminary data.</text>
</comment>
<dbReference type="EMBL" id="BPLR01002199">
    <property type="protein sequence ID" value="GIX71166.1"/>
    <property type="molecule type" value="Genomic_DNA"/>
</dbReference>
<accession>A0AAV4MGM2</accession>